<dbReference type="GO" id="GO:0003700">
    <property type="term" value="F:DNA-binding transcription factor activity"/>
    <property type="evidence" value="ECO:0007669"/>
    <property type="project" value="TreeGrafter"/>
</dbReference>
<dbReference type="InterPro" id="IPR011991">
    <property type="entry name" value="ArsR-like_HTH"/>
</dbReference>
<sequence>MGNGTQTLARALDILFALAEAESTLSVSEIAERVSIPESTTYRLLQTLEQNGVVERRAKGQIGLGLRILDLARSLYQQIDRELYVIARPVMESITEKTDETTILTVRTGTNVICIQQVESRRLIRFAIENGRILPLHLGASGKAILAYETERVLDQVLKRMEDPRQKEALLENLERIRRQGYCLTVGEVDPDVFGIAAPIFDGYRRVVASLTIAGPSERLHPGTGEMMIRSVVEATREISRKLARVSAVAIE</sequence>
<evidence type="ECO:0000313" key="8">
    <source>
        <dbReference type="EMBL" id="SFF74533.1"/>
    </source>
</evidence>
<dbReference type="GO" id="GO:0003677">
    <property type="term" value="F:DNA binding"/>
    <property type="evidence" value="ECO:0007669"/>
    <property type="project" value="UniProtKB-KW"/>
</dbReference>
<keyword evidence="1" id="KW-0805">Transcription regulation</keyword>
<evidence type="ECO:0000256" key="4">
    <source>
        <dbReference type="ARBA" id="ARBA00058938"/>
    </source>
</evidence>
<comment type="function">
    <text evidence="4">May be an activator protein for the gylABX operon.</text>
</comment>
<keyword evidence="9" id="KW-1185">Reference proteome</keyword>
<dbReference type="Proteomes" id="UP000198661">
    <property type="component" value="Unassembled WGS sequence"/>
</dbReference>
<dbReference type="SMART" id="SM00346">
    <property type="entry name" value="HTH_ICLR"/>
    <property type="match status" value="1"/>
</dbReference>
<dbReference type="PROSITE" id="PS51078">
    <property type="entry name" value="ICLR_ED"/>
    <property type="match status" value="1"/>
</dbReference>
<dbReference type="Gene3D" id="1.10.10.10">
    <property type="entry name" value="Winged helix-like DNA-binding domain superfamily/Winged helix DNA-binding domain"/>
    <property type="match status" value="1"/>
</dbReference>
<dbReference type="FunFam" id="1.10.10.10:FF:000056">
    <property type="entry name" value="IclR family transcriptional regulator"/>
    <property type="match status" value="1"/>
</dbReference>
<dbReference type="Pfam" id="PF01614">
    <property type="entry name" value="IclR_C"/>
    <property type="match status" value="1"/>
</dbReference>
<keyword evidence="2" id="KW-0238">DNA-binding</keyword>
<feature type="domain" description="HTH iclR-type" evidence="6">
    <location>
        <begin position="5"/>
        <end position="66"/>
    </location>
</feature>
<evidence type="ECO:0000256" key="5">
    <source>
        <dbReference type="ARBA" id="ARBA00070406"/>
    </source>
</evidence>
<keyword evidence="3" id="KW-0804">Transcription</keyword>
<evidence type="ECO:0000256" key="1">
    <source>
        <dbReference type="ARBA" id="ARBA00023015"/>
    </source>
</evidence>
<dbReference type="InterPro" id="IPR014757">
    <property type="entry name" value="Tscrpt_reg_IclR_C"/>
</dbReference>
<dbReference type="InterPro" id="IPR036388">
    <property type="entry name" value="WH-like_DNA-bd_sf"/>
</dbReference>
<dbReference type="InterPro" id="IPR029016">
    <property type="entry name" value="GAF-like_dom_sf"/>
</dbReference>
<evidence type="ECO:0000259" key="6">
    <source>
        <dbReference type="PROSITE" id="PS51077"/>
    </source>
</evidence>
<evidence type="ECO:0000313" key="9">
    <source>
        <dbReference type="Proteomes" id="UP000198661"/>
    </source>
</evidence>
<protein>
    <recommendedName>
        <fullName evidence="5">Glycerol operon regulatory protein</fullName>
    </recommendedName>
</protein>
<dbReference type="InterPro" id="IPR005471">
    <property type="entry name" value="Tscrpt_reg_IclR_N"/>
</dbReference>
<evidence type="ECO:0000256" key="3">
    <source>
        <dbReference type="ARBA" id="ARBA00023163"/>
    </source>
</evidence>
<dbReference type="OrthoDB" id="9791752at2"/>
<dbReference type="AlphaFoldDB" id="A0A1I2L6G5"/>
<dbReference type="PROSITE" id="PS51077">
    <property type="entry name" value="HTH_ICLR"/>
    <property type="match status" value="1"/>
</dbReference>
<dbReference type="STRING" id="201973.SAMN04488025_10480"/>
<dbReference type="Pfam" id="PF09339">
    <property type="entry name" value="HTH_IclR"/>
    <property type="match status" value="1"/>
</dbReference>
<dbReference type="CDD" id="cd00090">
    <property type="entry name" value="HTH_ARSR"/>
    <property type="match status" value="1"/>
</dbReference>
<feature type="domain" description="IclR-ED" evidence="7">
    <location>
        <begin position="67"/>
        <end position="245"/>
    </location>
</feature>
<dbReference type="PANTHER" id="PTHR30136:SF24">
    <property type="entry name" value="HTH-TYPE TRANSCRIPTIONAL REPRESSOR ALLR"/>
    <property type="match status" value="1"/>
</dbReference>
<gene>
    <name evidence="8" type="ORF">SAMN04488025_10480</name>
</gene>
<evidence type="ECO:0000259" key="7">
    <source>
        <dbReference type="PROSITE" id="PS51078"/>
    </source>
</evidence>
<dbReference type="InterPro" id="IPR050707">
    <property type="entry name" value="HTH_MetabolicPath_Reg"/>
</dbReference>
<name>A0A1I2L6G5_9BACL</name>
<dbReference type="RefSeq" id="WP_092035897.1">
    <property type="nucleotide sequence ID" value="NZ_FOOK01000004.1"/>
</dbReference>
<dbReference type="PANTHER" id="PTHR30136">
    <property type="entry name" value="HELIX-TURN-HELIX TRANSCRIPTIONAL REGULATOR, ICLR FAMILY"/>
    <property type="match status" value="1"/>
</dbReference>
<dbReference type="Gene3D" id="3.30.450.40">
    <property type="match status" value="1"/>
</dbReference>
<dbReference type="EMBL" id="FOOK01000004">
    <property type="protein sequence ID" value="SFF74533.1"/>
    <property type="molecule type" value="Genomic_DNA"/>
</dbReference>
<dbReference type="SUPFAM" id="SSF46785">
    <property type="entry name" value="Winged helix' DNA-binding domain"/>
    <property type="match status" value="1"/>
</dbReference>
<dbReference type="SUPFAM" id="SSF55781">
    <property type="entry name" value="GAF domain-like"/>
    <property type="match status" value="1"/>
</dbReference>
<evidence type="ECO:0000256" key="2">
    <source>
        <dbReference type="ARBA" id="ARBA00023125"/>
    </source>
</evidence>
<proteinExistence type="predicted"/>
<organism evidence="8 9">
    <name type="scientific">Planifilum fulgidum</name>
    <dbReference type="NCBI Taxonomy" id="201973"/>
    <lineage>
        <taxon>Bacteria</taxon>
        <taxon>Bacillati</taxon>
        <taxon>Bacillota</taxon>
        <taxon>Bacilli</taxon>
        <taxon>Bacillales</taxon>
        <taxon>Thermoactinomycetaceae</taxon>
        <taxon>Planifilum</taxon>
    </lineage>
</organism>
<accession>A0A1I2L6G5</accession>
<dbReference type="GO" id="GO:0045892">
    <property type="term" value="P:negative regulation of DNA-templated transcription"/>
    <property type="evidence" value="ECO:0007669"/>
    <property type="project" value="TreeGrafter"/>
</dbReference>
<dbReference type="InterPro" id="IPR036390">
    <property type="entry name" value="WH_DNA-bd_sf"/>
</dbReference>
<reference evidence="8 9" key="1">
    <citation type="submission" date="2016-10" db="EMBL/GenBank/DDBJ databases">
        <authorList>
            <person name="de Groot N.N."/>
        </authorList>
    </citation>
    <scope>NUCLEOTIDE SEQUENCE [LARGE SCALE GENOMIC DNA]</scope>
    <source>
        <strain evidence="8 9">DSM 44945</strain>
    </source>
</reference>